<gene>
    <name evidence="1" type="ORF">H663_019985</name>
</gene>
<dbReference type="Proteomes" id="UP000037507">
    <property type="component" value="Unassembled WGS sequence"/>
</dbReference>
<evidence type="ECO:0000313" key="2">
    <source>
        <dbReference type="Proteomes" id="UP000037507"/>
    </source>
</evidence>
<accession>A0A2T7U8C6</accession>
<evidence type="ECO:0000313" key="1">
    <source>
        <dbReference type="EMBL" id="PVE40899.1"/>
    </source>
</evidence>
<evidence type="ECO:0008006" key="3">
    <source>
        <dbReference type="Google" id="ProtNLM"/>
    </source>
</evidence>
<dbReference type="AlphaFoldDB" id="A0A2T7U8C6"/>
<proteinExistence type="predicted"/>
<comment type="caution">
    <text evidence="1">The sequence shown here is derived from an EMBL/GenBank/DDBJ whole genome shotgun (WGS) entry which is preliminary data.</text>
</comment>
<dbReference type="Pfam" id="PF14076">
    <property type="entry name" value="DUF4258"/>
    <property type="match status" value="1"/>
</dbReference>
<name>A0A2T7U8C6_9BURK</name>
<dbReference type="EMBL" id="LFYT02000053">
    <property type="protein sequence ID" value="PVE40899.1"/>
    <property type="molecule type" value="Genomic_DNA"/>
</dbReference>
<sequence length="124" mass="13991">MQRPCLSCPAVHMALLTYNFYMSRKPTKNQWETLIRHLAVESGSVFFTRHALARMRERHITRLQVLEVLQRGVIRREPEPDIKTGHTLCRMERAITGRNIGVVLALEDASAGAGIVVTALLIGE</sequence>
<dbReference type="OrthoDB" id="8686983at2"/>
<keyword evidence="2" id="KW-1185">Reference proteome</keyword>
<dbReference type="InterPro" id="IPR025354">
    <property type="entry name" value="DUF4258"/>
</dbReference>
<reference evidence="1" key="1">
    <citation type="submission" date="2017-04" db="EMBL/GenBank/DDBJ databases">
        <title>Unexpected and diverse lifestyles within the genus Limnohabitans.</title>
        <authorList>
            <person name="Kasalicky V."/>
            <person name="Mehrshad M."/>
            <person name="Andrei S.-A."/>
            <person name="Salcher M."/>
            <person name="Kratochvilova H."/>
            <person name="Simek K."/>
            <person name="Ghai R."/>
        </authorList>
    </citation>
    <scope>NUCLEOTIDE SEQUENCE [LARGE SCALE GENOMIC DNA]</scope>
    <source>
        <strain evidence="1">II-D5</strain>
    </source>
</reference>
<organism evidence="1 2">
    <name type="scientific">Limnohabitans planktonicus II-D5</name>
    <dbReference type="NCBI Taxonomy" id="1293045"/>
    <lineage>
        <taxon>Bacteria</taxon>
        <taxon>Pseudomonadati</taxon>
        <taxon>Pseudomonadota</taxon>
        <taxon>Betaproteobacteria</taxon>
        <taxon>Burkholderiales</taxon>
        <taxon>Comamonadaceae</taxon>
        <taxon>Limnohabitans</taxon>
    </lineage>
</organism>
<protein>
    <recommendedName>
        <fullName evidence="3">DUF4258 domain-containing protein</fullName>
    </recommendedName>
</protein>